<evidence type="ECO:0000313" key="2">
    <source>
        <dbReference type="Proteomes" id="UP000036923"/>
    </source>
</evidence>
<dbReference type="eggNOG" id="ENOG5031XS8">
    <property type="taxonomic scope" value="Bacteria"/>
</dbReference>
<dbReference type="AlphaFoldDB" id="A0A0L6JX03"/>
<accession>A0A0L6JX03</accession>
<name>A0A0L6JX03_9FIRM</name>
<protein>
    <submittedName>
        <fullName evidence="1">Uncharacterized protein</fullName>
    </submittedName>
</protein>
<dbReference type="RefSeq" id="WP_201781986.1">
    <property type="nucleotide sequence ID" value="NZ_JQKC01000010.1"/>
</dbReference>
<organism evidence="1 2">
    <name type="scientific">Pseudobacteroides cellulosolvens ATCC 35603 = DSM 2933</name>
    <dbReference type="NCBI Taxonomy" id="398512"/>
    <lineage>
        <taxon>Bacteria</taxon>
        <taxon>Bacillati</taxon>
        <taxon>Bacillota</taxon>
        <taxon>Clostridia</taxon>
        <taxon>Eubacteriales</taxon>
        <taxon>Oscillospiraceae</taxon>
        <taxon>Pseudobacteroides</taxon>
    </lineage>
</organism>
<dbReference type="STRING" id="398512.Bccel_5661"/>
<reference evidence="2" key="1">
    <citation type="submission" date="2015-07" db="EMBL/GenBank/DDBJ databases">
        <title>Near-Complete Genome Sequence of the Cellulolytic Bacterium Bacteroides (Pseudobacteroides) cellulosolvens ATCC 35603.</title>
        <authorList>
            <person name="Dassa B."/>
            <person name="Utturkar S.M."/>
            <person name="Klingeman D.M."/>
            <person name="Hurt R.A."/>
            <person name="Keller M."/>
            <person name="Xu J."/>
            <person name="Reddy Y.H.K."/>
            <person name="Borovok I."/>
            <person name="Grinberg I.R."/>
            <person name="Lamed R."/>
            <person name="Zhivin O."/>
            <person name="Bayer E.A."/>
            <person name="Brown S.D."/>
        </authorList>
    </citation>
    <scope>NUCLEOTIDE SEQUENCE [LARGE SCALE GENOMIC DNA]</scope>
    <source>
        <strain evidence="2">DSM 2933</strain>
    </source>
</reference>
<evidence type="ECO:0000313" key="1">
    <source>
        <dbReference type="EMBL" id="KNY30381.1"/>
    </source>
</evidence>
<comment type="caution">
    <text evidence="1">The sequence shown here is derived from an EMBL/GenBank/DDBJ whole genome shotgun (WGS) entry which is preliminary data.</text>
</comment>
<gene>
    <name evidence="1" type="ORF">Bccel_5661</name>
</gene>
<proteinExistence type="predicted"/>
<sequence length="224" mass="25978">MLINTCLTMGYKCNFCGSFEFFNISLFKVLSRRVYTLTCRCNNSKITIFNDNINDYRIRIPCIGCDSNHVFKLSRNDLLMKSVSVLHCPDTGIELCFIGTDEEVRKRIDSLEKKFDELIDLFGYDKYFLNTQVMFDALNKIHDIAEGGNLYCECGSSEIEMLLYEDKIHLKCLRCFASIVIDASSNKDLKDILKKNQIMLTKKSNEFMESHSKHLAQKTDDKQY</sequence>
<dbReference type="EMBL" id="LGTC01000001">
    <property type="protein sequence ID" value="KNY30381.1"/>
    <property type="molecule type" value="Genomic_DNA"/>
</dbReference>
<dbReference type="Proteomes" id="UP000036923">
    <property type="component" value="Unassembled WGS sequence"/>
</dbReference>
<keyword evidence="2" id="KW-1185">Reference proteome</keyword>